<gene>
    <name evidence="1" type="ORF">AZJ28_12305</name>
</gene>
<sequence length="507" mass="57467">YREEYDFVTGGKRTVELDYQYDDKGNITAYEDESALEYETEKLDDVKSKLGGVLSPSKDGHFEILGKVSNVSKNAKAYYGNDFKLIEIKASKYDPQTKTLTFDLFANTNDVVDGLSFTGDMNILVKDKGETKAKTKIRMPEKNKETKTEYPYASSYGNVIELGEGDLSKNKPNNLTEMESGKIYSDSEKQQYLLKDNIILRKGYALKVTTYNPGKTDMLAGNGVYSKEDIAKIQKTNPNLRVLSETTIYADSRNVKDGRSTQSVLMSALDGFNIVRYQVFTFNMNDKGEAIDKDGNLVTDSSKLVLFGKDDKEYHGEEYSNVEAIKEDGSMLFIDTKPVNLSMDKNYFNPSKSNKIYVRNPEFYLRGKISDKGGFNWELRVNESVVDNYLIYGDLHIDNTRDFNVKLNVKDGDIMDWGMKDYKANGFPDKVTDMDGNVYLQTGYSDLNAKAVGVHYQFLYDNVKPEVNIDPEGNTSIEYADGKSVVFNINDKRDNGFNGEIQEQHIY</sequence>
<dbReference type="Proteomes" id="UP000315060">
    <property type="component" value="Unassembled WGS sequence"/>
</dbReference>
<feature type="non-terminal residue" evidence="1">
    <location>
        <position position="507"/>
    </location>
</feature>
<dbReference type="AlphaFoldDB" id="A0A559GP48"/>
<dbReference type="GO" id="GO:0008233">
    <property type="term" value="F:peptidase activity"/>
    <property type="evidence" value="ECO:0007669"/>
    <property type="project" value="UniProtKB-KW"/>
</dbReference>
<proteinExistence type="predicted"/>
<feature type="non-terminal residue" evidence="1">
    <location>
        <position position="1"/>
    </location>
</feature>
<dbReference type="GO" id="GO:0006508">
    <property type="term" value="P:proteolysis"/>
    <property type="evidence" value="ECO:0007669"/>
    <property type="project" value="UniProtKB-KW"/>
</dbReference>
<evidence type="ECO:0000313" key="2">
    <source>
        <dbReference type="Proteomes" id="UP000315060"/>
    </source>
</evidence>
<accession>A0A559GP48</accession>
<evidence type="ECO:0000313" key="1">
    <source>
        <dbReference type="EMBL" id="TVX64800.1"/>
    </source>
</evidence>
<protein>
    <submittedName>
        <fullName evidence="1">Serine protease</fullName>
    </submittedName>
</protein>
<keyword evidence="1" id="KW-0645">Protease</keyword>
<organism evidence="1 2">
    <name type="scientific">Streptococcus pneumoniae</name>
    <dbReference type="NCBI Taxonomy" id="1313"/>
    <lineage>
        <taxon>Bacteria</taxon>
        <taxon>Bacillati</taxon>
        <taxon>Bacillota</taxon>
        <taxon>Bacilli</taxon>
        <taxon>Lactobacillales</taxon>
        <taxon>Streptococcaceae</taxon>
        <taxon>Streptococcus</taxon>
    </lineage>
</organism>
<name>A0A559GP48_STREE</name>
<dbReference type="EMBL" id="VMYC01000365">
    <property type="protein sequence ID" value="TVX64800.1"/>
    <property type="molecule type" value="Genomic_DNA"/>
</dbReference>
<reference evidence="1 2" key="1">
    <citation type="submission" date="2019-07" db="EMBL/GenBank/DDBJ databases">
        <authorList>
            <person name="Mohale T."/>
        </authorList>
    </citation>
    <scope>NUCLEOTIDE SEQUENCE [LARGE SCALE GENOMIC DNA]</scope>
    <source>
        <strain evidence="1 2">NTPn 59</strain>
    </source>
</reference>
<comment type="caution">
    <text evidence="1">The sequence shown here is derived from an EMBL/GenBank/DDBJ whole genome shotgun (WGS) entry which is preliminary data.</text>
</comment>
<keyword evidence="1" id="KW-0378">Hydrolase</keyword>